<keyword evidence="2" id="KW-0677">Repeat</keyword>
<dbReference type="GO" id="GO:0019005">
    <property type="term" value="C:SCF ubiquitin ligase complex"/>
    <property type="evidence" value="ECO:0007669"/>
    <property type="project" value="TreeGrafter"/>
</dbReference>
<dbReference type="SMART" id="SM00367">
    <property type="entry name" value="LRR_CC"/>
    <property type="match status" value="2"/>
</dbReference>
<evidence type="ECO:0000256" key="2">
    <source>
        <dbReference type="ARBA" id="ARBA00022737"/>
    </source>
</evidence>
<reference evidence="4" key="1">
    <citation type="submission" date="2015-06" db="EMBL/GenBank/DDBJ databases">
        <authorList>
            <person name="Bertelli C."/>
        </authorList>
    </citation>
    <scope>NUCLEOTIDE SEQUENCE [LARGE SCALE GENOMIC DNA]</scope>
    <source>
        <strain evidence="4">CRIB-30</strain>
    </source>
</reference>
<dbReference type="GO" id="GO:0031146">
    <property type="term" value="P:SCF-dependent proteasomal ubiquitin-dependent protein catabolic process"/>
    <property type="evidence" value="ECO:0007669"/>
    <property type="project" value="TreeGrafter"/>
</dbReference>
<organism evidence="3 4">
    <name type="scientific">Estrella lausannensis</name>
    <dbReference type="NCBI Taxonomy" id="483423"/>
    <lineage>
        <taxon>Bacteria</taxon>
        <taxon>Pseudomonadati</taxon>
        <taxon>Chlamydiota</taxon>
        <taxon>Chlamydiia</taxon>
        <taxon>Parachlamydiales</taxon>
        <taxon>Candidatus Criblamydiaceae</taxon>
        <taxon>Estrella</taxon>
    </lineage>
</organism>
<evidence type="ECO:0008006" key="5">
    <source>
        <dbReference type="Google" id="ProtNLM"/>
    </source>
</evidence>
<dbReference type="OrthoDB" id="162345at2"/>
<sequence length="342" mass="38817">MQFNAIAPVFQAMIEYPYEEAGVCRSPSHTFNFGQDAYQIEYLSDMSNLLPESPTDDETSWTGGALKAAALSTVAISLFKVTKALSNRYFESKGSMSPELPRDIHVLTAKYLSTKDLLAMRLVSAELKAVADMELIDRLNNGSLFLNHLRLYSLSSLIDFFGDRAKFITRIRVQYPQHVDPAFDITRLGQVSLPSLIDFCGGVAKRIVGNHNPECVDQQFDTTLLDRFPKLTHLSLEDFKLNTDLRSLKHCPHLTHLSLEDRNLIADLSFLQYCPNLTRLDLRGCYRIVDLGFFEFCKNLTYLNLGGSYQLTDFSFLEHFPNLTHLDLTDCERISDLSFLQS</sequence>
<dbReference type="Proteomes" id="UP000220251">
    <property type="component" value="Unassembled WGS sequence"/>
</dbReference>
<dbReference type="AlphaFoldDB" id="A0A0H5DND6"/>
<name>A0A0H5DND6_9BACT</name>
<keyword evidence="1" id="KW-0433">Leucine-rich repeat</keyword>
<evidence type="ECO:0000313" key="4">
    <source>
        <dbReference type="Proteomes" id="UP000220251"/>
    </source>
</evidence>
<dbReference type="RefSeq" id="WP_098037552.1">
    <property type="nucleotide sequence ID" value="NZ_CWGJ01000006.1"/>
</dbReference>
<evidence type="ECO:0000313" key="3">
    <source>
        <dbReference type="EMBL" id="CRX37692.1"/>
    </source>
</evidence>
<dbReference type="PANTHER" id="PTHR13318">
    <property type="entry name" value="PARTNER OF PAIRED, ISOFORM B-RELATED"/>
    <property type="match status" value="1"/>
</dbReference>
<gene>
    <name evidence="3" type="ORF">ELAC_0331</name>
</gene>
<dbReference type="InterPro" id="IPR032675">
    <property type="entry name" value="LRR_dom_sf"/>
</dbReference>
<dbReference type="InterPro" id="IPR006553">
    <property type="entry name" value="Leu-rich_rpt_Cys-con_subtyp"/>
</dbReference>
<proteinExistence type="predicted"/>
<protein>
    <recommendedName>
        <fullName evidence="5">F-box domain-containing protein</fullName>
    </recommendedName>
</protein>
<dbReference type="InterPro" id="IPR025875">
    <property type="entry name" value="Leu-rich_rpt_4"/>
</dbReference>
<keyword evidence="4" id="KW-1185">Reference proteome</keyword>
<dbReference type="SUPFAM" id="SSF52047">
    <property type="entry name" value="RNI-like"/>
    <property type="match status" value="1"/>
</dbReference>
<dbReference type="Pfam" id="PF13516">
    <property type="entry name" value="LRR_6"/>
    <property type="match status" value="1"/>
</dbReference>
<dbReference type="InterPro" id="IPR001611">
    <property type="entry name" value="Leu-rich_rpt"/>
</dbReference>
<dbReference type="EMBL" id="CWGJ01000006">
    <property type="protein sequence ID" value="CRX37692.1"/>
    <property type="molecule type" value="Genomic_DNA"/>
</dbReference>
<evidence type="ECO:0000256" key="1">
    <source>
        <dbReference type="ARBA" id="ARBA00022614"/>
    </source>
</evidence>
<dbReference type="Gene3D" id="3.80.10.10">
    <property type="entry name" value="Ribonuclease Inhibitor"/>
    <property type="match status" value="1"/>
</dbReference>
<accession>A0A0H5DND6</accession>
<dbReference type="Pfam" id="PF12799">
    <property type="entry name" value="LRR_4"/>
    <property type="match status" value="1"/>
</dbReference>